<sequence>MVKELTGATHRVTLIEKGRGYFHDWNEKNAPDEETGEVVDMIVKVLTGVSHLVTFIEKGWGYFQDWKEKRKEEDDRLKASSVSRIGGSGW</sequence>
<evidence type="ECO:0000313" key="2">
    <source>
        <dbReference type="Proteomes" id="UP000241587"/>
    </source>
</evidence>
<gene>
    <name evidence="1" type="ORF">FCULG_00007067</name>
</gene>
<proteinExistence type="predicted"/>
<name>A0A2T4GSG6_FUSCU</name>
<evidence type="ECO:0000313" key="1">
    <source>
        <dbReference type="EMBL" id="PTD06481.1"/>
    </source>
</evidence>
<keyword evidence="2" id="KW-1185">Reference proteome</keyword>
<organism evidence="1 2">
    <name type="scientific">Fusarium culmorum</name>
    <dbReference type="NCBI Taxonomy" id="5516"/>
    <lineage>
        <taxon>Eukaryota</taxon>
        <taxon>Fungi</taxon>
        <taxon>Dikarya</taxon>
        <taxon>Ascomycota</taxon>
        <taxon>Pezizomycotina</taxon>
        <taxon>Sordariomycetes</taxon>
        <taxon>Hypocreomycetidae</taxon>
        <taxon>Hypocreales</taxon>
        <taxon>Nectriaceae</taxon>
        <taxon>Fusarium</taxon>
    </lineage>
</organism>
<protein>
    <submittedName>
        <fullName evidence="1">Uncharacterized protein</fullName>
    </submittedName>
</protein>
<reference evidence="1 2" key="1">
    <citation type="submission" date="2018-02" db="EMBL/GenBank/DDBJ databases">
        <title>Fusarium culmorum secondary metabolites in fungal-bacterial-plant interactions.</title>
        <authorList>
            <person name="Schmidt R."/>
        </authorList>
    </citation>
    <scope>NUCLEOTIDE SEQUENCE [LARGE SCALE GENOMIC DNA]</scope>
    <source>
        <strain evidence="1 2">PV</strain>
    </source>
</reference>
<accession>A0A2T4GSG6</accession>
<dbReference type="AlphaFoldDB" id="A0A2T4GSG6"/>
<dbReference type="Proteomes" id="UP000241587">
    <property type="component" value="Unassembled WGS sequence"/>
</dbReference>
<dbReference type="EMBL" id="PVEM01000006">
    <property type="protein sequence ID" value="PTD06481.1"/>
    <property type="molecule type" value="Genomic_DNA"/>
</dbReference>
<comment type="caution">
    <text evidence="1">The sequence shown here is derived from an EMBL/GenBank/DDBJ whole genome shotgun (WGS) entry which is preliminary data.</text>
</comment>